<dbReference type="Gene3D" id="3.40.50.300">
    <property type="entry name" value="P-loop containing nucleotide triphosphate hydrolases"/>
    <property type="match status" value="1"/>
</dbReference>
<feature type="domain" description="COR" evidence="3">
    <location>
        <begin position="347"/>
        <end position="518"/>
    </location>
</feature>
<proteinExistence type="predicted"/>
<evidence type="ECO:0000256" key="2">
    <source>
        <dbReference type="SAM" id="MobiDB-lite"/>
    </source>
</evidence>
<accession>A0A7S1ABL7</accession>
<dbReference type="GO" id="GO:0005525">
    <property type="term" value="F:GTP binding"/>
    <property type="evidence" value="ECO:0007669"/>
    <property type="project" value="InterPro"/>
</dbReference>
<dbReference type="Pfam" id="PF00071">
    <property type="entry name" value="Ras"/>
    <property type="match status" value="1"/>
</dbReference>
<dbReference type="Gene3D" id="1.10.10.10">
    <property type="entry name" value="Winged helix-like DNA-binding domain superfamily/Winged helix DNA-binding domain"/>
    <property type="match status" value="1"/>
</dbReference>
<sequence>MGRLRDREEECRDLKRGTIIGDSVLTSILHDKNACVPWPHVRLMVRGTGFAGKTSTINAMAGKTFEPTVSTVGAKVLDLEMCTNNMVFGGGSGPLQESHMVEENSICQPAVAAYTASRLSGDYAEKPSMLDSARQQPQATSAAAVVTGSDSGPASTPVPLTNDLDEQTWVFDSTREAGVISKPGPSMIEQYRSRERQQNLMLRVQDTGGQPIFSQVIDLLSCPGGSVYMVVFSLKEMRVSRDLSTDQIVWHIEAIHAFASSAPLILVGTHRDALNKKQLTECSGQMEDALGKRCGAKVSGLVRTSVGSCFFAIENTHGFQGDDSIKQLVQAVGSSAKKIPSVKKTVPLKWLRLYEELLLSKKRCVGLQHVRVIAMKCGMPHEGHTIDMELHEMLKFFHSLNVVLWFDTPSLRNLVILDVQWVIDACSCFIRVFNLPDHQEGFKKLDEIAKREVPEAFQALKNSSIVQTELLDVFWARDEFKSHRESLLSLLTNFGLFVPVLVSPDDNETEYKYFVPALMQDLPSELDDKRTRLRLHFTMKEQCEAPERSNKEERSREVVYPENTLRDGFFPLGAFHGLCAGLIGSCPGRHELHRNSASVWFDNDCVTLTFRPKSSKSCVMVDFGESCKEGLGALVVDRLRVILAQNLKSIYENLQCKMLARYPDCGTKWVDIDALPQDAKRTLSKHELDELNMLQKKLVDWYTSSCTFSFIRAQELRESSTATFPRLLTLQQMKIKFPGWLKEENIQMDKACRGGYKERILAVSHRWEDPDDCDPKGVQLDALREFLRNNLYITLVFFDFMCMYQGSNKTPGQKATFGVQLPNINLLYLGASVLIMLDSEYTFRFWTQFEAWLSMQHATEGGLVSVSEEDRRYSIVCINRTPDSKKEELVKLWSNCDANKARDILMGERVKVTNQSDKEVQVHKIASLDWRVKCVVSGHQGAGGTLGNT</sequence>
<dbReference type="SUPFAM" id="SSF52540">
    <property type="entry name" value="P-loop containing nucleoside triphosphate hydrolases"/>
    <property type="match status" value="1"/>
</dbReference>
<dbReference type="AlphaFoldDB" id="A0A7S1ABL7"/>
<dbReference type="GO" id="GO:0003924">
    <property type="term" value="F:GTPase activity"/>
    <property type="evidence" value="ECO:0007669"/>
    <property type="project" value="InterPro"/>
</dbReference>
<reference evidence="4" key="1">
    <citation type="submission" date="2021-01" db="EMBL/GenBank/DDBJ databases">
        <authorList>
            <person name="Corre E."/>
            <person name="Pelletier E."/>
            <person name="Niang G."/>
            <person name="Scheremetjew M."/>
            <person name="Finn R."/>
            <person name="Kale V."/>
            <person name="Holt S."/>
            <person name="Cochrane G."/>
            <person name="Meng A."/>
            <person name="Brown T."/>
            <person name="Cohen L."/>
        </authorList>
    </citation>
    <scope>NUCLEOTIDE SEQUENCE</scope>
</reference>
<dbReference type="Pfam" id="PF16095">
    <property type="entry name" value="COR-A"/>
    <property type="match status" value="1"/>
</dbReference>
<evidence type="ECO:0000256" key="1">
    <source>
        <dbReference type="ARBA" id="ARBA00022737"/>
    </source>
</evidence>
<gene>
    <name evidence="4" type="ORF">NSCI0253_LOCUS23217</name>
</gene>
<name>A0A7S1ABL7_NOCSC</name>
<protein>
    <recommendedName>
        <fullName evidence="3">COR domain-containing protein</fullName>
    </recommendedName>
</protein>
<keyword evidence="1" id="KW-0677">Repeat</keyword>
<dbReference type="InterPro" id="IPR027417">
    <property type="entry name" value="P-loop_NTPase"/>
</dbReference>
<dbReference type="InterPro" id="IPR036388">
    <property type="entry name" value="WH-like_DNA-bd_sf"/>
</dbReference>
<evidence type="ECO:0000313" key="4">
    <source>
        <dbReference type="EMBL" id="CAD8848867.1"/>
    </source>
</evidence>
<evidence type="ECO:0000259" key="3">
    <source>
        <dbReference type="Pfam" id="PF16095"/>
    </source>
</evidence>
<organism evidence="4">
    <name type="scientific">Noctiluca scintillans</name>
    <name type="common">Sea sparkle</name>
    <name type="synonym">Red tide dinoflagellate</name>
    <dbReference type="NCBI Taxonomy" id="2966"/>
    <lineage>
        <taxon>Eukaryota</taxon>
        <taxon>Sar</taxon>
        <taxon>Alveolata</taxon>
        <taxon>Dinophyceae</taxon>
        <taxon>Noctilucales</taxon>
        <taxon>Noctilucaceae</taxon>
        <taxon>Noctiluca</taxon>
    </lineage>
</organism>
<dbReference type="EMBL" id="HBFQ01033047">
    <property type="protein sequence ID" value="CAD8848867.1"/>
    <property type="molecule type" value="Transcribed_RNA"/>
</dbReference>
<dbReference type="InterPro" id="IPR032171">
    <property type="entry name" value="COR-A"/>
</dbReference>
<feature type="region of interest" description="Disordered" evidence="2">
    <location>
        <begin position="127"/>
        <end position="162"/>
    </location>
</feature>
<dbReference type="InterPro" id="IPR001806">
    <property type="entry name" value="Small_GTPase"/>
</dbReference>